<keyword evidence="2" id="KW-1185">Reference proteome</keyword>
<gene>
    <name evidence="1" type="ORF">N782_19410</name>
</gene>
<evidence type="ECO:0000313" key="2">
    <source>
        <dbReference type="Proteomes" id="UP000030147"/>
    </source>
</evidence>
<dbReference type="AlphaFoldDB" id="A0A0A2T6N1"/>
<proteinExistence type="predicted"/>
<sequence length="107" mass="11908">MESTNLNSFIQDKKHNLEKLGFEIFYRINVSQKRDVSVAFVRIKVAVEQLASCRRAGKPPRAQDRGSAGSRLPLSPAGVSLFHGHLCCFGRDGNMARKGGFRLSLLF</sequence>
<organism evidence="1 2">
    <name type="scientific">Pontibacillus yanchengensis Y32</name>
    <dbReference type="NCBI Taxonomy" id="1385514"/>
    <lineage>
        <taxon>Bacteria</taxon>
        <taxon>Bacillati</taxon>
        <taxon>Bacillota</taxon>
        <taxon>Bacilli</taxon>
        <taxon>Bacillales</taxon>
        <taxon>Bacillaceae</taxon>
        <taxon>Pontibacillus</taxon>
    </lineage>
</organism>
<protein>
    <submittedName>
        <fullName evidence="1">Uncharacterized protein</fullName>
    </submittedName>
</protein>
<comment type="caution">
    <text evidence="1">The sequence shown here is derived from an EMBL/GenBank/DDBJ whole genome shotgun (WGS) entry which is preliminary data.</text>
</comment>
<reference evidence="1 2" key="1">
    <citation type="journal article" date="2015" name="Stand. Genomic Sci.">
        <title>High quality draft genome sequence of the moderately halophilic bacterium Pontibacillus yanchengensis Y32(T) and comparison among Pontibacillus genomes.</title>
        <authorList>
            <person name="Huang J."/>
            <person name="Qiao Z.X."/>
            <person name="Tang J.W."/>
            <person name="Wang G."/>
        </authorList>
    </citation>
    <scope>NUCLEOTIDE SEQUENCE [LARGE SCALE GENOMIC DNA]</scope>
    <source>
        <strain evidence="1 2">Y32</strain>
    </source>
</reference>
<dbReference type="Proteomes" id="UP000030147">
    <property type="component" value="Unassembled WGS sequence"/>
</dbReference>
<evidence type="ECO:0000313" key="1">
    <source>
        <dbReference type="EMBL" id="KGP71164.1"/>
    </source>
</evidence>
<name>A0A0A2T6N1_9BACI</name>
<accession>A0A0A2T6N1</accession>
<dbReference type="EMBL" id="AVBF01000080">
    <property type="protein sequence ID" value="KGP71164.1"/>
    <property type="molecule type" value="Genomic_DNA"/>
</dbReference>